<feature type="compositionally biased region" description="Low complexity" evidence="1">
    <location>
        <begin position="399"/>
        <end position="418"/>
    </location>
</feature>
<feature type="compositionally biased region" description="Basic and acidic residues" evidence="1">
    <location>
        <begin position="357"/>
        <end position="370"/>
    </location>
</feature>
<feature type="compositionally biased region" description="Basic residues" evidence="1">
    <location>
        <begin position="805"/>
        <end position="826"/>
    </location>
</feature>
<sequence>MASHKSGFDPPTRPGDTSRGRMIGAYPSLGSSRNKSRNREADIAHLSGQVESREGQITVGRPQQPELIRPGMRGPSPSIRQAQESKIPSSDTKSAAAGPVPELRGKSSRNVLRRKPSSVSQHSGGFRSTVERSGSSSPTKWSPTSAEQRPSIEASLKSAEAYSEIFTSTSAKSPAVRDPPRVIPELDRYRTRLEQNAGQGKRFPTGVPKLATQDLPPPTPLSSGTPGISGTSGGPGTSWIPTYPATNNSPNRYSGYSGSGYSASPSTRFSESPGPGAYSRDTTPTSVSSQSPGIIAPSKNVTPRLLQGSPAFVRPPVTRRRAPSTPNDNEDSILDAHGLPSLQESLTSSSSNSTVKGDGKSKTPEMTMEKKQKKKKGLSPLPPSPPPRISSKKSKESPPSKTSPSKSSKTPAKSITSPAEASSPKPRNMSSHRRNTSSTSSTGSISYVPIRPSREGTPNIQSQLGGSIPVIQSNLTGLSNTQDKQGRRQSIASLNRLASPPHNQPPSRVQGGSRLPSRNPSPAPLQHAAQGDTTVPSGLGIVPDLRPAQLHPSATYPATRTPSPSIANSKSKFGLFSRRTKTAPAEIPTISSKDRVHRKGPAAGTGHEGYGKYGNRGRSGSASGLSIDRNRSTSVASSSQESVASTRTHDQFFLERMSPVIIAGGGEVLENKNASSELTRTESNTSLLLGRPSMESKGSSNLSHEVSRITLWPSPLPKEPNKRASAIPSKSRRPSDSSDDGIRNQSLVYRRSTQRLNDSNSALHLPRPVNISNVGASPSLRSLESSIMSDESQFEMKIDGDTGRKRSTSKLRKQEKRPKSPRKWNLFRRPQPKKEPESKQALPVTIGRAPVKTVPHYAMMDSSDEQQDADVVDFEDILRDADVVGLTDEELDALQFSNYKENLRRIEELKVKMDAQEFLSLPDRSPMIFSSPEPPQSTPELLQTQLHTNEEAAPPTTPVLETELQINKETAPARPSRLPQVGRIPKVVSARPETTSPKSFSRPFARLSTLQPVSEPITVDKDSVALGASPPKPSTPEPGISKVQPEQDLKGLGIQQGYADPALGDTGHGDFLAFSPRKTSEATTSSSGTIGFAGTTAVIPKPDAALEEDEVWDEYDDLIGNTDGVKIRVSSGSLHRPFEYEKYESRMMKHSNMEPKESPTLQQSSTVKGPSTEENDSRMPTEDAIRSSQFTSSSVYSTDMPTRVKETLATVPSPTTPMSFTDFFSAYGDRNNSVHGDVAKKARPSSQSSLRQSSGSGNTGSGAILVAATERNGSPLSQVNLRVGSMTVSKWLTFGHVLFSPAREEITDLEGSSKSHSILVIDGLGNDDWSFYAAETYPAATFYNLSPTRPLSASQRLSTSTSFPLTPPNHRQIQYLSPTHKFPFPSSFFHVVVFRFPSAMSEAAYRNIISESKRVLKPSGYLEMAILDLDMMNMGNRARRAVRGLKVRIQGADPRISLGSASDTVLRMVGKRGFTDVKSCKVGVPVASTIPSSASSQLTANSKTSRDPGSEEMSLADMMKDESHAADEGITKMVAKVGRWWYTRCYETAALAERDLPSSIFADEALLQECEKWSASFKLAVAYAQKPVQVRRRTASV</sequence>
<evidence type="ECO:0000313" key="2">
    <source>
        <dbReference type="EMBL" id="PSS25372.1"/>
    </source>
</evidence>
<feature type="compositionally biased region" description="Polar residues" evidence="1">
    <location>
        <begin position="1493"/>
        <end position="1503"/>
    </location>
</feature>
<feature type="compositionally biased region" description="Low complexity" evidence="1">
    <location>
        <begin position="339"/>
        <end position="353"/>
    </location>
</feature>
<protein>
    <recommendedName>
        <fullName evidence="4">Methyltransferase type 11 domain-containing protein</fullName>
    </recommendedName>
</protein>
<feature type="compositionally biased region" description="Basic and acidic residues" evidence="1">
    <location>
        <begin position="178"/>
        <end position="193"/>
    </location>
</feature>
<feature type="region of interest" description="Disordered" evidence="1">
    <location>
        <begin position="1235"/>
        <end position="1262"/>
    </location>
</feature>
<dbReference type="STRING" id="857342.A0A2T3BAL5"/>
<feature type="compositionally biased region" description="Polar residues" evidence="1">
    <location>
        <begin position="456"/>
        <end position="493"/>
    </location>
</feature>
<feature type="region of interest" description="Disordered" evidence="1">
    <location>
        <begin position="1493"/>
        <end position="1512"/>
    </location>
</feature>
<dbReference type="InterPro" id="IPR029063">
    <property type="entry name" value="SAM-dependent_MTases_sf"/>
</dbReference>
<organism evidence="2 3">
    <name type="scientific">Amorphotheca resinae ATCC 22711</name>
    <dbReference type="NCBI Taxonomy" id="857342"/>
    <lineage>
        <taxon>Eukaryota</taxon>
        <taxon>Fungi</taxon>
        <taxon>Dikarya</taxon>
        <taxon>Ascomycota</taxon>
        <taxon>Pezizomycotina</taxon>
        <taxon>Leotiomycetes</taxon>
        <taxon>Helotiales</taxon>
        <taxon>Amorphothecaceae</taxon>
        <taxon>Amorphotheca</taxon>
    </lineage>
</organism>
<keyword evidence="3" id="KW-1185">Reference proteome</keyword>
<feature type="compositionally biased region" description="Basic and acidic residues" evidence="1">
    <location>
        <begin position="733"/>
        <end position="742"/>
    </location>
</feature>
<feature type="compositionally biased region" description="Low complexity" evidence="1">
    <location>
        <begin position="436"/>
        <end position="446"/>
    </location>
</feature>
<accession>A0A2T3BAL5</accession>
<feature type="compositionally biased region" description="Polar residues" evidence="1">
    <location>
        <begin position="280"/>
        <end position="292"/>
    </location>
</feature>
<evidence type="ECO:0008006" key="4">
    <source>
        <dbReference type="Google" id="ProtNLM"/>
    </source>
</evidence>
<feature type="compositionally biased region" description="Low complexity" evidence="1">
    <location>
        <begin position="1187"/>
        <end position="1197"/>
    </location>
</feature>
<feature type="compositionally biased region" description="Polar residues" evidence="1">
    <location>
        <begin position="131"/>
        <end position="148"/>
    </location>
</feature>
<feature type="compositionally biased region" description="Low complexity" evidence="1">
    <location>
        <begin position="1245"/>
        <end position="1256"/>
    </location>
</feature>
<feature type="compositionally biased region" description="Low complexity" evidence="1">
    <location>
        <begin position="237"/>
        <end position="266"/>
    </location>
</feature>
<dbReference type="SUPFAM" id="SSF53335">
    <property type="entry name" value="S-adenosyl-L-methionine-dependent methyltransferases"/>
    <property type="match status" value="1"/>
</dbReference>
<feature type="compositionally biased region" description="Polar residues" evidence="1">
    <location>
        <begin position="556"/>
        <end position="571"/>
    </location>
</feature>
<evidence type="ECO:0000313" key="3">
    <source>
        <dbReference type="Proteomes" id="UP000241818"/>
    </source>
</evidence>
<feature type="region of interest" description="Disordered" evidence="1">
    <location>
        <begin position="1151"/>
        <end position="1198"/>
    </location>
</feature>
<feature type="compositionally biased region" description="Polar residues" evidence="1">
    <location>
        <begin position="1159"/>
        <end position="1169"/>
    </location>
</feature>
<dbReference type="Proteomes" id="UP000241818">
    <property type="component" value="Unassembled WGS sequence"/>
</dbReference>
<gene>
    <name evidence="2" type="ORF">M430DRAFT_47840</name>
</gene>
<feature type="compositionally biased region" description="Polar residues" evidence="1">
    <location>
        <begin position="78"/>
        <end position="93"/>
    </location>
</feature>
<proteinExistence type="predicted"/>
<dbReference type="RefSeq" id="XP_024723971.1">
    <property type="nucleotide sequence ID" value="XM_024867959.1"/>
</dbReference>
<dbReference type="OrthoDB" id="5382952at2759"/>
<dbReference type="InParanoid" id="A0A2T3BAL5"/>
<dbReference type="EMBL" id="KZ679007">
    <property type="protein sequence ID" value="PSS25372.1"/>
    <property type="molecule type" value="Genomic_DNA"/>
</dbReference>
<reference evidence="2 3" key="1">
    <citation type="journal article" date="2018" name="New Phytol.">
        <title>Comparative genomics and transcriptomics depict ericoid mycorrhizal fungi as versatile saprotrophs and plant mutualists.</title>
        <authorList>
            <person name="Martino E."/>
            <person name="Morin E."/>
            <person name="Grelet G.A."/>
            <person name="Kuo A."/>
            <person name="Kohler A."/>
            <person name="Daghino S."/>
            <person name="Barry K.W."/>
            <person name="Cichocki N."/>
            <person name="Clum A."/>
            <person name="Dockter R.B."/>
            <person name="Hainaut M."/>
            <person name="Kuo R.C."/>
            <person name="LaButti K."/>
            <person name="Lindahl B.D."/>
            <person name="Lindquist E.A."/>
            <person name="Lipzen A."/>
            <person name="Khouja H.R."/>
            <person name="Magnuson J."/>
            <person name="Murat C."/>
            <person name="Ohm R.A."/>
            <person name="Singer S.W."/>
            <person name="Spatafora J.W."/>
            <person name="Wang M."/>
            <person name="Veneault-Fourrey C."/>
            <person name="Henrissat B."/>
            <person name="Grigoriev I.V."/>
            <person name="Martin F.M."/>
            <person name="Perotto S."/>
        </authorList>
    </citation>
    <scope>NUCLEOTIDE SEQUENCE [LARGE SCALE GENOMIC DNA]</scope>
    <source>
        <strain evidence="2 3">ATCC 22711</strain>
    </source>
</reference>
<feature type="region of interest" description="Disordered" evidence="1">
    <location>
        <begin position="673"/>
        <end position="842"/>
    </location>
</feature>
<feature type="compositionally biased region" description="Polar residues" evidence="1">
    <location>
        <begin position="673"/>
        <end position="687"/>
    </location>
</feature>
<dbReference type="GeneID" id="36576040"/>
<feature type="region of interest" description="Disordered" evidence="1">
    <location>
        <begin position="1023"/>
        <end position="1044"/>
    </location>
</feature>
<name>A0A2T3BAL5_AMORE</name>
<feature type="compositionally biased region" description="Low complexity" evidence="1">
    <location>
        <begin position="632"/>
        <end position="646"/>
    </location>
</feature>
<feature type="compositionally biased region" description="Polar residues" evidence="1">
    <location>
        <begin position="770"/>
        <end position="791"/>
    </location>
</feature>
<feature type="compositionally biased region" description="Basic and acidic residues" evidence="1">
    <location>
        <begin position="1175"/>
        <end position="1185"/>
    </location>
</feature>
<feature type="region of interest" description="Disordered" evidence="1">
    <location>
        <begin position="1"/>
        <end position="647"/>
    </location>
</feature>
<evidence type="ECO:0000256" key="1">
    <source>
        <dbReference type="SAM" id="MobiDB-lite"/>
    </source>
</evidence>
<feature type="compositionally biased region" description="Basic and acidic residues" evidence="1">
    <location>
        <begin position="794"/>
        <end position="804"/>
    </location>
</feature>